<dbReference type="InterPro" id="IPR011049">
    <property type="entry name" value="Serralysin-like_metalloprot_C"/>
</dbReference>
<keyword evidence="2" id="KW-0964">Secreted</keyword>
<dbReference type="Gene3D" id="2.150.10.10">
    <property type="entry name" value="Serralysin-like metalloprotease, C-terminal"/>
    <property type="match status" value="1"/>
</dbReference>
<organism evidence="3 4">
    <name type="scientific">Sedimentitalea todarodis</name>
    <dbReference type="NCBI Taxonomy" id="1631240"/>
    <lineage>
        <taxon>Bacteria</taxon>
        <taxon>Pseudomonadati</taxon>
        <taxon>Pseudomonadota</taxon>
        <taxon>Alphaproteobacteria</taxon>
        <taxon>Rhodobacterales</taxon>
        <taxon>Paracoccaceae</taxon>
        <taxon>Sedimentitalea</taxon>
    </lineage>
</organism>
<dbReference type="InterPro" id="IPR050557">
    <property type="entry name" value="RTX_toxin/Mannuronan_C5-epim"/>
</dbReference>
<sequence>MPPILNFDASTLSGGFDMQTYLADFFETLTGDSMDFYGGSPDPVFGTTYYLNGSEVLGRYSDDTDASGALSASAVILEGSGLAYDYLHHGASLGHGITGELDALVSGVWVEGVTNGEQGTGDAGRITDFEAGLVVSGFDLDVEPGAGTDVAANPVYAIYKAVQDADADAIHDIWSGYAVNVTGGSGDDTLIGGHSDDVISGGSGTDFLSGGAGNDTLMGGAQRDLLRGGAGDDVLQGGAGADRLFGGAGADVFEIVANNTRDIVTDLDVAEDMIDVTALGLTTLGDFTVVETGNWTELSAGDATIRLFGVELADLSDDIFLF</sequence>
<dbReference type="InterPro" id="IPR018511">
    <property type="entry name" value="Hemolysin-typ_Ca-bd_CS"/>
</dbReference>
<name>A0ABU3V9U2_9RHOB</name>
<proteinExistence type="predicted"/>
<evidence type="ECO:0000313" key="4">
    <source>
        <dbReference type="Proteomes" id="UP001255416"/>
    </source>
</evidence>
<evidence type="ECO:0000256" key="2">
    <source>
        <dbReference type="ARBA" id="ARBA00022525"/>
    </source>
</evidence>
<comment type="subcellular location">
    <subcellularLocation>
        <location evidence="1">Secreted</location>
    </subcellularLocation>
</comment>
<gene>
    <name evidence="3" type="ORF">QO231_03620</name>
</gene>
<dbReference type="EMBL" id="JASMWN010000002">
    <property type="protein sequence ID" value="MDU9002943.1"/>
    <property type="molecule type" value="Genomic_DNA"/>
</dbReference>
<keyword evidence="4" id="KW-1185">Reference proteome</keyword>
<comment type="caution">
    <text evidence="3">The sequence shown here is derived from an EMBL/GenBank/DDBJ whole genome shotgun (WGS) entry which is preliminary data.</text>
</comment>
<reference evidence="4" key="1">
    <citation type="submission" date="2023-05" db="EMBL/GenBank/DDBJ databases">
        <title>Sedimentitalea sp. nov. JM2-8.</title>
        <authorList>
            <person name="Huang J."/>
        </authorList>
    </citation>
    <scope>NUCLEOTIDE SEQUENCE [LARGE SCALE GENOMIC DNA]</scope>
    <source>
        <strain evidence="4">KHS03</strain>
    </source>
</reference>
<dbReference type="PROSITE" id="PS00330">
    <property type="entry name" value="HEMOLYSIN_CALCIUM"/>
    <property type="match status" value="2"/>
</dbReference>
<protein>
    <recommendedName>
        <fullName evidence="5">Peptidase M10 serralysin C-terminal domain-containing protein</fullName>
    </recommendedName>
</protein>
<evidence type="ECO:0000256" key="1">
    <source>
        <dbReference type="ARBA" id="ARBA00004613"/>
    </source>
</evidence>
<dbReference type="Pfam" id="PF00353">
    <property type="entry name" value="HemolysinCabind"/>
    <property type="match status" value="2"/>
</dbReference>
<evidence type="ECO:0000313" key="3">
    <source>
        <dbReference type="EMBL" id="MDU9002943.1"/>
    </source>
</evidence>
<accession>A0ABU3V9U2</accession>
<dbReference type="PRINTS" id="PR00313">
    <property type="entry name" value="CABNDNGRPT"/>
</dbReference>
<evidence type="ECO:0008006" key="5">
    <source>
        <dbReference type="Google" id="ProtNLM"/>
    </source>
</evidence>
<dbReference type="SUPFAM" id="SSF51120">
    <property type="entry name" value="beta-Roll"/>
    <property type="match status" value="1"/>
</dbReference>
<dbReference type="RefSeq" id="WP_316773441.1">
    <property type="nucleotide sequence ID" value="NZ_JASMWN010000002.1"/>
</dbReference>
<dbReference type="Proteomes" id="UP001255416">
    <property type="component" value="Unassembled WGS sequence"/>
</dbReference>
<dbReference type="PANTHER" id="PTHR38340:SF1">
    <property type="entry name" value="S-LAYER PROTEIN"/>
    <property type="match status" value="1"/>
</dbReference>
<dbReference type="PANTHER" id="PTHR38340">
    <property type="entry name" value="S-LAYER PROTEIN"/>
    <property type="match status" value="1"/>
</dbReference>
<dbReference type="InterPro" id="IPR001343">
    <property type="entry name" value="Hemolysn_Ca-bd"/>
</dbReference>